<accession>A0A291QSY3</accession>
<organism evidence="1 2">
    <name type="scientific">Chitinophaga caeni</name>
    <dbReference type="NCBI Taxonomy" id="2029983"/>
    <lineage>
        <taxon>Bacteria</taxon>
        <taxon>Pseudomonadati</taxon>
        <taxon>Bacteroidota</taxon>
        <taxon>Chitinophagia</taxon>
        <taxon>Chitinophagales</taxon>
        <taxon>Chitinophagaceae</taxon>
        <taxon>Chitinophaga</taxon>
    </lineage>
</organism>
<dbReference type="EMBL" id="CP023777">
    <property type="protein sequence ID" value="ATL47011.1"/>
    <property type="molecule type" value="Genomic_DNA"/>
</dbReference>
<evidence type="ECO:0000313" key="1">
    <source>
        <dbReference type="EMBL" id="ATL47011.1"/>
    </source>
</evidence>
<dbReference type="OrthoDB" id="795641at2"/>
<dbReference type="AlphaFoldDB" id="A0A291QSY3"/>
<protein>
    <submittedName>
        <fullName evidence="1">Uncharacterized protein</fullName>
    </submittedName>
</protein>
<dbReference type="KEGG" id="cbae:COR50_07325"/>
<reference evidence="1 2" key="1">
    <citation type="submission" date="2017-10" db="EMBL/GenBank/DDBJ databases">
        <title>Paenichitinophaga pekingensis gen. nov., sp. nov., isolated from activated sludge.</title>
        <authorList>
            <person name="Jin D."/>
            <person name="Kong X."/>
            <person name="Deng Y."/>
            <person name="Bai Z."/>
        </authorList>
    </citation>
    <scope>NUCLEOTIDE SEQUENCE [LARGE SCALE GENOMIC DNA]</scope>
    <source>
        <strain evidence="1 2">13</strain>
    </source>
</reference>
<evidence type="ECO:0000313" key="2">
    <source>
        <dbReference type="Proteomes" id="UP000220133"/>
    </source>
</evidence>
<dbReference type="RefSeq" id="WP_098193396.1">
    <property type="nucleotide sequence ID" value="NZ_CP023777.1"/>
</dbReference>
<proteinExistence type="predicted"/>
<sequence length="211" mass="24299">MDQSKIFALLKAYAEYFPVGLPGYRNQFPGYAEAMAIIERKVNGLVSGERNAWTEWIESMKQMYGESVMDFSHIQYPSLKMLFKLDGQELDGLKVERNFVVLLSLLVPYYTLHYQDTVIKSGNRSSRIASFFYLECNNGTEKHRDIVDTCKKSLENLFPNYSCIDHYTLCRVKIEGAFPLVGDIGDFSGQYSLYELFMDGLDTLEHVQVMK</sequence>
<keyword evidence="2" id="KW-1185">Reference proteome</keyword>
<dbReference type="Proteomes" id="UP000220133">
    <property type="component" value="Chromosome"/>
</dbReference>
<gene>
    <name evidence="1" type="ORF">COR50_07325</name>
</gene>
<name>A0A291QSY3_9BACT</name>